<evidence type="ECO:0000256" key="6">
    <source>
        <dbReference type="ARBA" id="ARBA00023136"/>
    </source>
</evidence>
<dbReference type="SUPFAM" id="SSF161098">
    <property type="entry name" value="MetI-like"/>
    <property type="match status" value="1"/>
</dbReference>
<evidence type="ECO:0000256" key="1">
    <source>
        <dbReference type="ARBA" id="ARBA00004651"/>
    </source>
</evidence>
<evidence type="ECO:0000313" key="10">
    <source>
        <dbReference type="Proteomes" id="UP000317371"/>
    </source>
</evidence>
<dbReference type="Gene3D" id="1.10.3720.10">
    <property type="entry name" value="MetI-like"/>
    <property type="match status" value="1"/>
</dbReference>
<feature type="domain" description="ABC transmembrane type-1" evidence="8">
    <location>
        <begin position="80"/>
        <end position="269"/>
    </location>
</feature>
<evidence type="ECO:0000256" key="2">
    <source>
        <dbReference type="ARBA" id="ARBA00022448"/>
    </source>
</evidence>
<keyword evidence="2 7" id="KW-0813">Transport</keyword>
<comment type="caution">
    <text evidence="9">The sequence shown here is derived from an EMBL/GenBank/DDBJ whole genome shotgun (WGS) entry which is preliminary data.</text>
</comment>
<keyword evidence="3" id="KW-1003">Cell membrane</keyword>
<dbReference type="PANTHER" id="PTHR43386">
    <property type="entry name" value="OLIGOPEPTIDE TRANSPORT SYSTEM PERMEASE PROTEIN APPC"/>
    <property type="match status" value="1"/>
</dbReference>
<feature type="transmembrane region" description="Helical" evidence="7">
    <location>
        <begin position="12"/>
        <end position="34"/>
    </location>
</feature>
<keyword evidence="4 7" id="KW-0812">Transmembrane</keyword>
<dbReference type="AlphaFoldDB" id="A0A540VI40"/>
<dbReference type="GO" id="GO:0055085">
    <property type="term" value="P:transmembrane transport"/>
    <property type="evidence" value="ECO:0007669"/>
    <property type="project" value="InterPro"/>
</dbReference>
<dbReference type="InterPro" id="IPR035906">
    <property type="entry name" value="MetI-like_sf"/>
</dbReference>
<dbReference type="RefSeq" id="WP_141609582.1">
    <property type="nucleotide sequence ID" value="NZ_VIGC02000008.1"/>
</dbReference>
<dbReference type="PANTHER" id="PTHR43386:SF1">
    <property type="entry name" value="D,D-DIPEPTIDE TRANSPORT SYSTEM PERMEASE PROTEIN DDPC-RELATED"/>
    <property type="match status" value="1"/>
</dbReference>
<dbReference type="Pfam" id="PF12911">
    <property type="entry name" value="OppC_N"/>
    <property type="match status" value="1"/>
</dbReference>
<evidence type="ECO:0000256" key="3">
    <source>
        <dbReference type="ARBA" id="ARBA00022475"/>
    </source>
</evidence>
<organism evidence="9 10">
    <name type="scientific">Litorilinea aerophila</name>
    <dbReference type="NCBI Taxonomy" id="1204385"/>
    <lineage>
        <taxon>Bacteria</taxon>
        <taxon>Bacillati</taxon>
        <taxon>Chloroflexota</taxon>
        <taxon>Caldilineae</taxon>
        <taxon>Caldilineales</taxon>
        <taxon>Caldilineaceae</taxon>
        <taxon>Litorilinea</taxon>
    </lineage>
</organism>
<proteinExistence type="inferred from homology"/>
<keyword evidence="5 7" id="KW-1133">Transmembrane helix</keyword>
<feature type="transmembrane region" description="Helical" evidence="7">
    <location>
        <begin position="82"/>
        <end position="108"/>
    </location>
</feature>
<dbReference type="InParanoid" id="A0A540VI40"/>
<protein>
    <submittedName>
        <fullName evidence="9">ABC transporter permease</fullName>
    </submittedName>
</protein>
<dbReference type="EMBL" id="VIGC01000008">
    <property type="protein sequence ID" value="TQE96437.1"/>
    <property type="molecule type" value="Genomic_DNA"/>
</dbReference>
<keyword evidence="10" id="KW-1185">Reference proteome</keyword>
<dbReference type="InterPro" id="IPR050366">
    <property type="entry name" value="BP-dependent_transpt_permease"/>
</dbReference>
<dbReference type="PROSITE" id="PS50928">
    <property type="entry name" value="ABC_TM1"/>
    <property type="match status" value="1"/>
</dbReference>
<dbReference type="OrthoDB" id="9776213at2"/>
<gene>
    <name evidence="9" type="ORF">FKZ61_08085</name>
</gene>
<dbReference type="GO" id="GO:0005886">
    <property type="term" value="C:plasma membrane"/>
    <property type="evidence" value="ECO:0007669"/>
    <property type="project" value="UniProtKB-SubCell"/>
</dbReference>
<evidence type="ECO:0000313" key="9">
    <source>
        <dbReference type="EMBL" id="TQE96437.1"/>
    </source>
</evidence>
<evidence type="ECO:0000256" key="4">
    <source>
        <dbReference type="ARBA" id="ARBA00022692"/>
    </source>
</evidence>
<sequence>MRRNRRRLGRSAQFWVGAIVFVAVVAVAGLSHWLSPHDYAAQNLTKALLPPFWMPGSDPAYPLGTDRLGRDLLSRLMVGARVSTAVGVFSVLLGGTLGTLTGLAAGYFGGWVDRTISRLIDIQLSFPPVFLAIAIMAAVGQSLTNLILVLALVTWVQYARVCRGSTLALRGAEFVQAARAIGAGHGRILLRHLLPSVLPPLAVIATVNMSSMILAEAALSFLGLGVQPPTPAWGSMVSEARAVQSIAWWNAVFPGLAIVIFVTSANLMGEGLRQRR</sequence>
<feature type="transmembrane region" description="Helical" evidence="7">
    <location>
        <begin position="246"/>
        <end position="268"/>
    </location>
</feature>
<dbReference type="Proteomes" id="UP000317371">
    <property type="component" value="Unassembled WGS sequence"/>
</dbReference>
<accession>A0A540VI40</accession>
<dbReference type="InterPro" id="IPR000515">
    <property type="entry name" value="MetI-like"/>
</dbReference>
<feature type="transmembrane region" description="Helical" evidence="7">
    <location>
        <begin position="129"/>
        <end position="155"/>
    </location>
</feature>
<evidence type="ECO:0000256" key="7">
    <source>
        <dbReference type="RuleBase" id="RU363032"/>
    </source>
</evidence>
<evidence type="ECO:0000256" key="5">
    <source>
        <dbReference type="ARBA" id="ARBA00022989"/>
    </source>
</evidence>
<reference evidence="9 10" key="1">
    <citation type="submission" date="2019-06" db="EMBL/GenBank/DDBJ databases">
        <title>Genome sequence of Litorilinea aerophila BAA-2444.</title>
        <authorList>
            <person name="Maclea K.S."/>
            <person name="Maurais E.G."/>
            <person name="Iannazzi L.C."/>
        </authorList>
    </citation>
    <scope>NUCLEOTIDE SEQUENCE [LARGE SCALE GENOMIC DNA]</scope>
    <source>
        <strain evidence="9 10">ATCC BAA-2444</strain>
    </source>
</reference>
<name>A0A540VI40_9CHLR</name>
<dbReference type="Pfam" id="PF00528">
    <property type="entry name" value="BPD_transp_1"/>
    <property type="match status" value="1"/>
</dbReference>
<keyword evidence="6 7" id="KW-0472">Membrane</keyword>
<dbReference type="InterPro" id="IPR025966">
    <property type="entry name" value="OppC_N"/>
</dbReference>
<comment type="similarity">
    <text evidence="7">Belongs to the binding-protein-dependent transport system permease family.</text>
</comment>
<evidence type="ECO:0000259" key="8">
    <source>
        <dbReference type="PROSITE" id="PS50928"/>
    </source>
</evidence>
<comment type="subcellular location">
    <subcellularLocation>
        <location evidence="1 7">Cell membrane</location>
        <topology evidence="1 7">Multi-pass membrane protein</topology>
    </subcellularLocation>
</comment>
<dbReference type="CDD" id="cd06261">
    <property type="entry name" value="TM_PBP2"/>
    <property type="match status" value="1"/>
</dbReference>